<reference evidence="1 2" key="1">
    <citation type="journal article" date="2016" name="Nat. Commun.">
        <title>Thousands of microbial genomes shed light on interconnected biogeochemical processes in an aquifer system.</title>
        <authorList>
            <person name="Anantharaman K."/>
            <person name="Brown C.T."/>
            <person name="Hug L.A."/>
            <person name="Sharon I."/>
            <person name="Castelle C.J."/>
            <person name="Probst A.J."/>
            <person name="Thomas B.C."/>
            <person name="Singh A."/>
            <person name="Wilkins M.J."/>
            <person name="Karaoz U."/>
            <person name="Brodie E.L."/>
            <person name="Williams K.H."/>
            <person name="Hubbard S.S."/>
            <person name="Banfield J.F."/>
        </authorList>
    </citation>
    <scope>NUCLEOTIDE SEQUENCE [LARGE SCALE GENOMIC DNA]</scope>
</reference>
<dbReference type="Proteomes" id="UP000176992">
    <property type="component" value="Unassembled WGS sequence"/>
</dbReference>
<sequence length="110" mass="13167">MTERPAEPFRDRWARLSVCEQMANIGSEVGRGLNWRNKGNEDQSRKAVIRALDLLNLSLDTVRPFSRLKEFARLREALVDYFFESNQFASSEKLWRSYFDHFNYFARRNR</sequence>
<evidence type="ECO:0000313" key="1">
    <source>
        <dbReference type="EMBL" id="OGF97962.1"/>
    </source>
</evidence>
<evidence type="ECO:0000313" key="2">
    <source>
        <dbReference type="Proteomes" id="UP000176992"/>
    </source>
</evidence>
<comment type="caution">
    <text evidence="1">The sequence shown here is derived from an EMBL/GenBank/DDBJ whole genome shotgun (WGS) entry which is preliminary data.</text>
</comment>
<dbReference type="AlphaFoldDB" id="A0A1F5YD17"/>
<gene>
    <name evidence="1" type="ORF">A2Z86_05955</name>
</gene>
<proteinExistence type="predicted"/>
<organism evidence="1 2">
    <name type="scientific">Candidatus Glassbacteria bacterium GWA2_58_10</name>
    <dbReference type="NCBI Taxonomy" id="1817865"/>
    <lineage>
        <taxon>Bacteria</taxon>
        <taxon>Candidatus Glassiibacteriota</taxon>
    </lineage>
</organism>
<name>A0A1F5YD17_9BACT</name>
<protein>
    <recommendedName>
        <fullName evidence="3">CRISPR type III A-associated protein Csm2</fullName>
    </recommendedName>
</protein>
<accession>A0A1F5YD17</accession>
<evidence type="ECO:0008006" key="3">
    <source>
        <dbReference type="Google" id="ProtNLM"/>
    </source>
</evidence>
<dbReference type="EMBL" id="MFIV01000191">
    <property type="protein sequence ID" value="OGF97962.1"/>
    <property type="molecule type" value="Genomic_DNA"/>
</dbReference>